<protein>
    <recommendedName>
        <fullName evidence="4">Secreted protein</fullName>
    </recommendedName>
</protein>
<organism evidence="2 3">
    <name type="scientific">Streptomyces sanyensis</name>
    <dbReference type="NCBI Taxonomy" id="568869"/>
    <lineage>
        <taxon>Bacteria</taxon>
        <taxon>Bacillati</taxon>
        <taxon>Actinomycetota</taxon>
        <taxon>Actinomycetes</taxon>
        <taxon>Kitasatosporales</taxon>
        <taxon>Streptomycetaceae</taxon>
        <taxon>Streptomyces</taxon>
    </lineage>
</organism>
<evidence type="ECO:0000256" key="1">
    <source>
        <dbReference type="SAM" id="MobiDB-lite"/>
    </source>
</evidence>
<keyword evidence="3" id="KW-1185">Reference proteome</keyword>
<dbReference type="Proteomes" id="UP001501147">
    <property type="component" value="Unassembled WGS sequence"/>
</dbReference>
<evidence type="ECO:0000313" key="2">
    <source>
        <dbReference type="EMBL" id="GAA4773581.1"/>
    </source>
</evidence>
<evidence type="ECO:0008006" key="4">
    <source>
        <dbReference type="Google" id="ProtNLM"/>
    </source>
</evidence>
<name>A0ABP9A4J8_9ACTN</name>
<feature type="region of interest" description="Disordered" evidence="1">
    <location>
        <begin position="19"/>
        <end position="58"/>
    </location>
</feature>
<proteinExistence type="predicted"/>
<accession>A0ABP9A4J8</accession>
<comment type="caution">
    <text evidence="2">The sequence shown here is derived from an EMBL/GenBank/DDBJ whole genome shotgun (WGS) entry which is preliminary data.</text>
</comment>
<reference evidence="3" key="1">
    <citation type="journal article" date="2019" name="Int. J. Syst. Evol. Microbiol.">
        <title>The Global Catalogue of Microorganisms (GCM) 10K type strain sequencing project: providing services to taxonomists for standard genome sequencing and annotation.</title>
        <authorList>
            <consortium name="The Broad Institute Genomics Platform"/>
            <consortium name="The Broad Institute Genome Sequencing Center for Infectious Disease"/>
            <person name="Wu L."/>
            <person name="Ma J."/>
        </authorList>
    </citation>
    <scope>NUCLEOTIDE SEQUENCE [LARGE SCALE GENOMIC DNA]</scope>
    <source>
        <strain evidence="3">JCM 18324</strain>
    </source>
</reference>
<sequence length="189" mass="19394">MAVTVVALTLSVSLAGCGGDGGEPHAQESPGSASAASSEGKGDGQQDGPGGNEVPDTSRTLATINGSNGFRFLIHSASRDDGGFLTVTGAIENTSGKGQSAPVQWNGQEAVVKATGRSLGGMTLVDKIEKKRYYVLRDTDGYPLTTTGISRVDPGEQISFFAQFPAPPASTPEVDLQIPLMPVATIELS</sequence>
<dbReference type="EMBL" id="BAABJV010000004">
    <property type="protein sequence ID" value="GAA4773581.1"/>
    <property type="molecule type" value="Genomic_DNA"/>
</dbReference>
<evidence type="ECO:0000313" key="3">
    <source>
        <dbReference type="Proteomes" id="UP001501147"/>
    </source>
</evidence>
<gene>
    <name evidence="2" type="ORF">GCM10023329_21780</name>
</gene>